<reference evidence="5 6" key="1">
    <citation type="submission" date="2021-01" db="EMBL/GenBank/DDBJ databases">
        <title>Genomic Encyclopedia of Type Strains, Phase IV (KMG-IV): sequencing the most valuable type-strain genomes for metagenomic binning, comparative biology and taxonomic classification.</title>
        <authorList>
            <person name="Goeker M."/>
        </authorList>
    </citation>
    <scope>NUCLEOTIDE SEQUENCE [LARGE SCALE GENOMIC DNA]</scope>
    <source>
        <strain evidence="5 6">DSM 28236</strain>
    </source>
</reference>
<organism evidence="5 6">
    <name type="scientific">Scopulibacillus daqui</name>
    <dbReference type="NCBI Taxonomy" id="1469162"/>
    <lineage>
        <taxon>Bacteria</taxon>
        <taxon>Bacillati</taxon>
        <taxon>Bacillota</taxon>
        <taxon>Bacilli</taxon>
        <taxon>Bacillales</taxon>
        <taxon>Sporolactobacillaceae</taxon>
        <taxon>Scopulibacillus</taxon>
    </lineage>
</organism>
<dbReference type="InterPro" id="IPR039506">
    <property type="entry name" value="SPOB_a"/>
</dbReference>
<evidence type="ECO:0000259" key="4">
    <source>
        <dbReference type="SMART" id="SM01317"/>
    </source>
</evidence>
<comment type="caution">
    <text evidence="5">The sequence shown here is derived from an EMBL/GenBank/DDBJ whole genome shotgun (WGS) entry which is preliminary data.</text>
</comment>
<proteinExistence type="predicted"/>
<evidence type="ECO:0000256" key="2">
    <source>
        <dbReference type="ARBA" id="ARBA00022679"/>
    </source>
</evidence>
<keyword evidence="1" id="KW-0597">Phosphoprotein</keyword>
<dbReference type="Pfam" id="PF14689">
    <property type="entry name" value="SPOB_a"/>
    <property type="match status" value="1"/>
</dbReference>
<evidence type="ECO:0000256" key="3">
    <source>
        <dbReference type="ARBA" id="ARBA00022777"/>
    </source>
</evidence>
<accession>A0ABS2PYD3</accession>
<dbReference type="GO" id="GO:0016740">
    <property type="term" value="F:transferase activity"/>
    <property type="evidence" value="ECO:0007669"/>
    <property type="project" value="UniProtKB-KW"/>
</dbReference>
<sequence>MINEIELVELLRKERHEWLNELQLIKAYLSLNRFEEIEKVIERIIIKSKNEAQISNLNIPKCAALLLTFNWYPHFFKLEYEVIGSGFMLNKYDEELTALLKRWLKVFDSCASKTIENVMTLTFDIKEESARLIFDFVGSLTDHQKIEELLQEDRLNQSFYLVEQYINETEAVIKLQIT</sequence>
<keyword evidence="2 5" id="KW-0808">Transferase</keyword>
<dbReference type="InterPro" id="IPR037100">
    <property type="entry name" value="Spo0B_C_sf"/>
</dbReference>
<dbReference type="SMART" id="SM01317">
    <property type="entry name" value="SPOB_ab"/>
    <property type="match status" value="1"/>
</dbReference>
<dbReference type="EC" id="2.7.-.-" evidence="5"/>
<name>A0ABS2PYD3_9BACL</name>
<evidence type="ECO:0000256" key="1">
    <source>
        <dbReference type="ARBA" id="ARBA00022553"/>
    </source>
</evidence>
<feature type="domain" description="Sporulation initiation phosphotransferase B C-terminal" evidence="4">
    <location>
        <begin position="59"/>
        <end position="173"/>
    </location>
</feature>
<dbReference type="InterPro" id="IPR016122">
    <property type="entry name" value="SpoOB_C"/>
</dbReference>
<dbReference type="SUPFAM" id="SSF55890">
    <property type="entry name" value="Sporulation response regulatory protein Spo0B"/>
    <property type="match status" value="1"/>
</dbReference>
<dbReference type="RefSeq" id="WP_205002669.1">
    <property type="nucleotide sequence ID" value="NZ_JAFBER010000004.1"/>
</dbReference>
<protein>
    <submittedName>
        <fullName evidence="5">Stage 0 sporulation protein B (Sporulation initiation phosphotransferase)</fullName>
        <ecNumber evidence="5">2.7.-.-</ecNumber>
    </submittedName>
</protein>
<evidence type="ECO:0000313" key="5">
    <source>
        <dbReference type="EMBL" id="MBM7644710.1"/>
    </source>
</evidence>
<dbReference type="Gene3D" id="3.30.565.30">
    <property type="entry name" value="Sporulation initiation phosphotransferase B (SpoOB), C-terminal domain"/>
    <property type="match status" value="1"/>
</dbReference>
<keyword evidence="3" id="KW-0418">Kinase</keyword>
<gene>
    <name evidence="5" type="ORF">JOD45_000917</name>
</gene>
<keyword evidence="6" id="KW-1185">Reference proteome</keyword>
<dbReference type="EMBL" id="JAFBER010000004">
    <property type="protein sequence ID" value="MBM7644710.1"/>
    <property type="molecule type" value="Genomic_DNA"/>
</dbReference>
<dbReference type="InterPro" id="IPR016120">
    <property type="entry name" value="Sig_transdc_His_kin_SpoOB"/>
</dbReference>
<dbReference type="Gene3D" id="1.10.287.130">
    <property type="match status" value="1"/>
</dbReference>
<dbReference type="Proteomes" id="UP000808914">
    <property type="component" value="Unassembled WGS sequence"/>
</dbReference>
<dbReference type="Pfam" id="PF14682">
    <property type="entry name" value="SPOB_ab"/>
    <property type="match status" value="1"/>
</dbReference>
<evidence type="ECO:0000313" key="6">
    <source>
        <dbReference type="Proteomes" id="UP000808914"/>
    </source>
</evidence>